<reference evidence="2" key="1">
    <citation type="submission" date="2007-11" db="EMBL/GenBank/DDBJ databases">
        <authorList>
            <person name="Fulton L."/>
            <person name="Clifton S."/>
            <person name="Fulton B."/>
            <person name="Xu J."/>
            <person name="Minx P."/>
            <person name="Pepin K.H."/>
            <person name="Johnson M."/>
            <person name="Thiruvilangam P."/>
            <person name="Bhonagiri V."/>
            <person name="Nash W.E."/>
            <person name="Mardis E.R."/>
            <person name="Wilson R.K."/>
        </authorList>
    </citation>
    <scope>NUCLEOTIDE SEQUENCE [LARGE SCALE GENOMIC DNA]</scope>
    <source>
        <strain evidence="2">DSM 17241</strain>
    </source>
</reference>
<proteinExistence type="predicted"/>
<dbReference type="eggNOG" id="ENOG5033SSR">
    <property type="taxonomic scope" value="Bacteria"/>
</dbReference>
<dbReference type="AlphaFoldDB" id="B0PGQ5"/>
<keyword evidence="1" id="KW-0732">Signal</keyword>
<name>B0PGQ5_9FIRM</name>
<dbReference type="Proteomes" id="UP000003803">
    <property type="component" value="Unassembled WGS sequence"/>
</dbReference>
<feature type="chain" id="PRO_5039571951" evidence="1">
    <location>
        <begin position="29"/>
        <end position="202"/>
    </location>
</feature>
<dbReference type="PROSITE" id="PS51257">
    <property type="entry name" value="PROKAR_LIPOPROTEIN"/>
    <property type="match status" value="1"/>
</dbReference>
<feature type="signal peptide" evidence="1">
    <location>
        <begin position="1"/>
        <end position="28"/>
    </location>
</feature>
<keyword evidence="3" id="KW-1185">Reference proteome</keyword>
<reference evidence="2" key="2">
    <citation type="submission" date="2013-09" db="EMBL/GenBank/DDBJ databases">
        <title>Draft genome sequence of Anaerotruncus colihominis(DSM 17241).</title>
        <authorList>
            <person name="Sudarsanam P."/>
            <person name="Ley R."/>
            <person name="Guruge J."/>
            <person name="Turnbaugh P.J."/>
            <person name="Mahowald M."/>
            <person name="Liep D."/>
            <person name="Gordon J."/>
        </authorList>
    </citation>
    <scope>NUCLEOTIDE SEQUENCE</scope>
    <source>
        <strain evidence="2">DSM 17241</strain>
    </source>
</reference>
<protein>
    <submittedName>
        <fullName evidence="2">Uncharacterized protein</fullName>
    </submittedName>
</protein>
<evidence type="ECO:0000313" key="3">
    <source>
        <dbReference type="Proteomes" id="UP000003803"/>
    </source>
</evidence>
<comment type="caution">
    <text evidence="2">The sequence shown here is derived from an EMBL/GenBank/DDBJ whole genome shotgun (WGS) entry which is preliminary data.</text>
</comment>
<evidence type="ECO:0000256" key="1">
    <source>
        <dbReference type="SAM" id="SignalP"/>
    </source>
</evidence>
<organism evidence="2 3">
    <name type="scientific">Anaerotruncus colihominis DSM 17241</name>
    <dbReference type="NCBI Taxonomy" id="445972"/>
    <lineage>
        <taxon>Bacteria</taxon>
        <taxon>Bacillati</taxon>
        <taxon>Bacillota</taxon>
        <taxon>Clostridia</taxon>
        <taxon>Eubacteriales</taxon>
        <taxon>Oscillospiraceae</taxon>
        <taxon>Anaerotruncus</taxon>
    </lineage>
</organism>
<gene>
    <name evidence="2" type="ORF">ANACOL_03923</name>
</gene>
<sequence length="202" mass="22448">MKERKHMKTKWLSLLAAMLLLIALTACGGADMPMEATLDGYTIVLGQTTVQDLVDRGYEAHLEKMPDFARDGEKYISFNYSLSRGAGDQIFATVSVPWSGNTDITEETTLSASEGILQTVTLTKTATEKVEAAYNGVSVQDLSFDYAAQEWGAKEKKDASKKTYTLQAKRGLVQFQSYLTSDEDFHSVSIQLSDKEFEKMQK</sequence>
<evidence type="ECO:0000313" key="2">
    <source>
        <dbReference type="EMBL" id="EDS09153.1"/>
    </source>
</evidence>
<dbReference type="EMBL" id="ABGD02000030">
    <property type="protein sequence ID" value="EDS09153.1"/>
    <property type="molecule type" value="Genomic_DNA"/>
</dbReference>
<dbReference type="HOGENOM" id="CLU_1352300_0_0_9"/>
<accession>B0PGQ5</accession>
<dbReference type="STRING" id="169435.ERS852551_00843"/>